<dbReference type="PaxDb" id="29760-VIT_19s0090g01860.t01"/>
<name>F6HES2_VITVI</name>
<dbReference type="AlphaFoldDB" id="F6HES2"/>
<organism evidence="1 2">
    <name type="scientific">Vitis vinifera</name>
    <name type="common">Grape</name>
    <dbReference type="NCBI Taxonomy" id="29760"/>
    <lineage>
        <taxon>Eukaryota</taxon>
        <taxon>Viridiplantae</taxon>
        <taxon>Streptophyta</taxon>
        <taxon>Embryophyta</taxon>
        <taxon>Tracheophyta</taxon>
        <taxon>Spermatophyta</taxon>
        <taxon>Magnoliopsida</taxon>
        <taxon>eudicotyledons</taxon>
        <taxon>Gunneridae</taxon>
        <taxon>Pentapetalae</taxon>
        <taxon>rosids</taxon>
        <taxon>Vitales</taxon>
        <taxon>Vitaceae</taxon>
        <taxon>Viteae</taxon>
        <taxon>Vitis</taxon>
    </lineage>
</organism>
<dbReference type="InParanoid" id="F6HES2"/>
<reference evidence="2" key="1">
    <citation type="journal article" date="2007" name="Nature">
        <title>The grapevine genome sequence suggests ancestral hexaploidization in major angiosperm phyla.</title>
        <authorList>
            <consortium name="The French-Italian Public Consortium for Grapevine Genome Characterization."/>
            <person name="Jaillon O."/>
            <person name="Aury J.-M."/>
            <person name="Noel B."/>
            <person name="Policriti A."/>
            <person name="Clepet C."/>
            <person name="Casagrande A."/>
            <person name="Choisne N."/>
            <person name="Aubourg S."/>
            <person name="Vitulo N."/>
            <person name="Jubin C."/>
            <person name="Vezzi A."/>
            <person name="Legeai F."/>
            <person name="Hugueney P."/>
            <person name="Dasilva C."/>
            <person name="Horner D."/>
            <person name="Mica E."/>
            <person name="Jublot D."/>
            <person name="Poulain J."/>
            <person name="Bruyere C."/>
            <person name="Billault A."/>
            <person name="Segurens B."/>
            <person name="Gouyvenoux M."/>
            <person name="Ugarte E."/>
            <person name="Cattonaro F."/>
            <person name="Anthouard V."/>
            <person name="Vico V."/>
            <person name="Del Fabbro C."/>
            <person name="Alaux M."/>
            <person name="Di Gaspero G."/>
            <person name="Dumas V."/>
            <person name="Felice N."/>
            <person name="Paillard S."/>
            <person name="Juman I."/>
            <person name="Moroldo M."/>
            <person name="Scalabrin S."/>
            <person name="Canaguier A."/>
            <person name="Le Clainche I."/>
            <person name="Malacrida G."/>
            <person name="Durand E."/>
            <person name="Pesole G."/>
            <person name="Laucou V."/>
            <person name="Chatelet P."/>
            <person name="Merdinoglu D."/>
            <person name="Delledonne M."/>
            <person name="Pezzotti M."/>
            <person name="Lecharny A."/>
            <person name="Scarpelli C."/>
            <person name="Artiguenave F."/>
            <person name="Pe M.E."/>
            <person name="Valle G."/>
            <person name="Morgante M."/>
            <person name="Caboche M."/>
            <person name="Adam-Blondon A.-F."/>
            <person name="Weissenbach J."/>
            <person name="Quetier F."/>
            <person name="Wincker P."/>
        </authorList>
    </citation>
    <scope>NUCLEOTIDE SEQUENCE [LARGE SCALE GENOMIC DNA]</scope>
    <source>
        <strain evidence="2">cv. Pinot noir / PN40024</strain>
    </source>
</reference>
<dbReference type="EMBL" id="FN595751">
    <property type="protein sequence ID" value="CCB50734.1"/>
    <property type="molecule type" value="Genomic_DNA"/>
</dbReference>
<keyword evidence="2" id="KW-1185">Reference proteome</keyword>
<gene>
    <name evidence="1" type="ordered locus">VIT_19s0090g01860</name>
</gene>
<dbReference type="Proteomes" id="UP000009183">
    <property type="component" value="Chromosome 19"/>
</dbReference>
<proteinExistence type="predicted"/>
<accession>F6HES2</accession>
<evidence type="ECO:0000313" key="2">
    <source>
        <dbReference type="Proteomes" id="UP000009183"/>
    </source>
</evidence>
<evidence type="ECO:0000313" key="1">
    <source>
        <dbReference type="EMBL" id="CCB50734.1"/>
    </source>
</evidence>
<sequence>MGYIIFQHMKACSLSEDSVLPYDMFITKIVKYFNVNLRNETDGYIGHNSKRSETNEGWKHLEVSLVDFDTLLNATNNIFSDNKLGDAGFRLIYKVRVYPTTIYKFLKRRTRIKRVKK</sequence>
<dbReference type="HOGENOM" id="CLU_2089227_0_0_1"/>
<protein>
    <submittedName>
        <fullName evidence="1">Uncharacterized protein</fullName>
    </submittedName>
</protein>